<dbReference type="Proteomes" id="UP000189701">
    <property type="component" value="Unplaced"/>
</dbReference>
<dbReference type="GO" id="GO:0003700">
    <property type="term" value="F:DNA-binding transcription factor activity"/>
    <property type="evidence" value="ECO:0007669"/>
    <property type="project" value="TreeGrafter"/>
</dbReference>
<dbReference type="eggNOG" id="ENOG502QWE3">
    <property type="taxonomic scope" value="Eukaryota"/>
</dbReference>
<keyword evidence="6" id="KW-0804">Transcription</keyword>
<keyword evidence="5" id="KW-0010">Activator</keyword>
<dbReference type="InterPro" id="IPR046830">
    <property type="entry name" value="Calmod_bind_M"/>
</dbReference>
<dbReference type="InterPro" id="IPR046829">
    <property type="entry name" value="Calmod_bind_C"/>
</dbReference>
<feature type="domain" description="Calmodulin binding protein central" evidence="9">
    <location>
        <begin position="378"/>
        <end position="443"/>
    </location>
</feature>
<evidence type="ECO:0000256" key="7">
    <source>
        <dbReference type="ARBA" id="ARBA00023242"/>
    </source>
</evidence>
<comment type="subcellular location">
    <subcellularLocation>
        <location evidence="1">Nucleus</location>
    </subcellularLocation>
</comment>
<keyword evidence="7" id="KW-0539">Nucleus</keyword>
<evidence type="ECO:0000256" key="5">
    <source>
        <dbReference type="ARBA" id="ARBA00023159"/>
    </source>
</evidence>
<feature type="domain" description="Calmodulin binding protein C-terminal" evidence="10">
    <location>
        <begin position="449"/>
        <end position="491"/>
    </location>
</feature>
<evidence type="ECO:0000259" key="10">
    <source>
        <dbReference type="Pfam" id="PF20452"/>
    </source>
</evidence>
<evidence type="ECO:0000313" key="11">
    <source>
        <dbReference type="Proteomes" id="UP000189701"/>
    </source>
</evidence>
<dbReference type="InterPro" id="IPR046831">
    <property type="entry name" value="Calmodulin_bind_N"/>
</dbReference>
<comment type="similarity">
    <text evidence="2">Belongs to the plant ACBP60 protein family.</text>
</comment>
<reference evidence="12" key="2">
    <citation type="submission" date="2025-08" db="UniProtKB">
        <authorList>
            <consortium name="RefSeq"/>
        </authorList>
    </citation>
    <scope>IDENTIFICATION</scope>
    <source>
        <tissue evidence="12">Leaf</tissue>
    </source>
</reference>
<keyword evidence="11" id="KW-1185">Reference proteome</keyword>
<evidence type="ECO:0000259" key="9">
    <source>
        <dbReference type="Pfam" id="PF20451"/>
    </source>
</evidence>
<evidence type="ECO:0000256" key="3">
    <source>
        <dbReference type="ARBA" id="ARBA00023015"/>
    </source>
</evidence>
<protein>
    <submittedName>
        <fullName evidence="12">Uncharacterized protein LOC104243471</fullName>
    </submittedName>
</protein>
<dbReference type="OrthoDB" id="748178at2759"/>
<dbReference type="GO" id="GO:0005516">
    <property type="term" value="F:calmodulin binding"/>
    <property type="evidence" value="ECO:0007669"/>
    <property type="project" value="InterPro"/>
</dbReference>
<dbReference type="RefSeq" id="XP_009796961.1">
    <property type="nucleotide sequence ID" value="XM_009798659.1"/>
</dbReference>
<sequence length="678" mass="75471">MAASSSSTRRYGHNAMFAASSAARYVQLEHPNHHQMTIVVMPAAPSAIASVSRCFSFFIVVSVASSDAARRSSGFEATPRRCFIVFLRHQRKLLLRQAASASNASLLRTVVDDSMSLLLLLTIAHTRRKRKAVWLKSGKKRNINRDSDDGSEFSARESKRQHPCNALFTGLRSYSSPQELALRLEPSIRKWVREEIERTLQSTLRSSLNEEETTQSRAIQLHFEDTLPSTLFTGSKVENVDNRPIKVVLHDANSNQRITSGPISSVKVSVVVLNGEFNPNDREDWTEEEFSRKVVREREGKRPLLTGDLIIQLRDGVGHLGDISFTDNSSWIKSRTFRLGLKLINRSGELRVREGVSEPFTVKDHRGEANKKHYPPALGDEIWRLEKIAKAGASHKRLSQKGISCVKDFLRLYVTDPSLLREVLACGTTNNTWEKITEHANTCVLDNSEWYIYNAGESIVLLFNCIYKLVGAILDGQNCQSLDKLDVFQKVLRSSDGMAFEPNFVVIPLSSLRNDGMTKKMCSAGRVELQSNSVCATISPSLAYTVQQDSATAVSTPESFHGMQAFNSTLASSFLISDPCCSIYPGDYDWGSSGSIKSLGMTDFLPPNNNYQLGTPVLPGNGLFASSSIQPVSPDLGFHIARGGNPRAIWCTIRAVLKWKTLVKRKCVKMERLLHVDI</sequence>
<name>A0A1U7Y4S9_NICSY</name>
<dbReference type="STRING" id="4096.A0A1U7Y4S9"/>
<evidence type="ECO:0000256" key="2">
    <source>
        <dbReference type="ARBA" id="ARBA00007214"/>
    </source>
</evidence>
<evidence type="ECO:0000259" key="8">
    <source>
        <dbReference type="Pfam" id="PF07887"/>
    </source>
</evidence>
<proteinExistence type="inferred from homology"/>
<dbReference type="InterPro" id="IPR012416">
    <property type="entry name" value="CBP60"/>
</dbReference>
<evidence type="ECO:0000256" key="6">
    <source>
        <dbReference type="ARBA" id="ARBA00023163"/>
    </source>
</evidence>
<reference evidence="11" key="1">
    <citation type="journal article" date="2013" name="Genome Biol.">
        <title>Reference genomes and transcriptomes of Nicotiana sylvestris and Nicotiana tomentosiformis.</title>
        <authorList>
            <person name="Sierro N."/>
            <person name="Battey J.N."/>
            <person name="Ouadi S."/>
            <person name="Bovet L."/>
            <person name="Goepfert S."/>
            <person name="Bakaher N."/>
            <person name="Peitsch M.C."/>
            <person name="Ivanov N.V."/>
        </authorList>
    </citation>
    <scope>NUCLEOTIDE SEQUENCE [LARGE SCALE GENOMIC DNA]</scope>
</reference>
<gene>
    <name evidence="12" type="primary">LOC104243471</name>
</gene>
<dbReference type="GO" id="GO:0043565">
    <property type="term" value="F:sequence-specific DNA binding"/>
    <property type="evidence" value="ECO:0007669"/>
    <property type="project" value="TreeGrafter"/>
</dbReference>
<feature type="domain" description="Calmodulin binding protein-like N-terminal" evidence="8">
    <location>
        <begin position="219"/>
        <end position="365"/>
    </location>
</feature>
<dbReference type="Pfam" id="PF20452">
    <property type="entry name" value="Calmod_bind_C"/>
    <property type="match status" value="1"/>
</dbReference>
<evidence type="ECO:0000313" key="12">
    <source>
        <dbReference type="RefSeq" id="XP_009796961.1"/>
    </source>
</evidence>
<accession>A0A1U7Y4S9</accession>
<keyword evidence="3" id="KW-0805">Transcription regulation</keyword>
<dbReference type="GO" id="GO:0080142">
    <property type="term" value="P:regulation of salicylic acid biosynthetic process"/>
    <property type="evidence" value="ECO:0007669"/>
    <property type="project" value="TreeGrafter"/>
</dbReference>
<dbReference type="AlphaFoldDB" id="A0A1U7Y4S9"/>
<dbReference type="Pfam" id="PF20451">
    <property type="entry name" value="Calmod_bind_M"/>
    <property type="match status" value="1"/>
</dbReference>
<evidence type="ECO:0000256" key="1">
    <source>
        <dbReference type="ARBA" id="ARBA00004123"/>
    </source>
</evidence>
<dbReference type="Pfam" id="PF07887">
    <property type="entry name" value="Calmodulin_bind"/>
    <property type="match status" value="1"/>
</dbReference>
<dbReference type="PANTHER" id="PTHR31713:SF43">
    <property type="entry name" value="CALMODULIN-BINDING PROTEIN 60 G"/>
    <property type="match status" value="1"/>
</dbReference>
<keyword evidence="4" id="KW-0238">DNA-binding</keyword>
<evidence type="ECO:0000256" key="4">
    <source>
        <dbReference type="ARBA" id="ARBA00023125"/>
    </source>
</evidence>
<dbReference type="PANTHER" id="PTHR31713">
    <property type="entry name" value="OS02G0177800 PROTEIN"/>
    <property type="match status" value="1"/>
</dbReference>
<dbReference type="GO" id="GO:0005634">
    <property type="term" value="C:nucleus"/>
    <property type="evidence" value="ECO:0007669"/>
    <property type="project" value="UniProtKB-SubCell"/>
</dbReference>
<organism evidence="11 12">
    <name type="scientific">Nicotiana sylvestris</name>
    <name type="common">Wood tobacco</name>
    <name type="synonym">South American tobacco</name>
    <dbReference type="NCBI Taxonomy" id="4096"/>
    <lineage>
        <taxon>Eukaryota</taxon>
        <taxon>Viridiplantae</taxon>
        <taxon>Streptophyta</taxon>
        <taxon>Embryophyta</taxon>
        <taxon>Tracheophyta</taxon>
        <taxon>Spermatophyta</taxon>
        <taxon>Magnoliopsida</taxon>
        <taxon>eudicotyledons</taxon>
        <taxon>Gunneridae</taxon>
        <taxon>Pentapetalae</taxon>
        <taxon>asterids</taxon>
        <taxon>lamiids</taxon>
        <taxon>Solanales</taxon>
        <taxon>Solanaceae</taxon>
        <taxon>Nicotianoideae</taxon>
        <taxon>Nicotianeae</taxon>
        <taxon>Nicotiana</taxon>
    </lineage>
</organism>